<keyword evidence="2" id="KW-1133">Transmembrane helix</keyword>
<feature type="compositionally biased region" description="Pro residues" evidence="1">
    <location>
        <begin position="7"/>
        <end position="17"/>
    </location>
</feature>
<feature type="region of interest" description="Disordered" evidence="1">
    <location>
        <begin position="1"/>
        <end position="26"/>
    </location>
</feature>
<dbReference type="RefSeq" id="WP_239097659.1">
    <property type="nucleotide sequence ID" value="NZ_BONB01000136.1"/>
</dbReference>
<keyword evidence="2" id="KW-0472">Membrane</keyword>
<gene>
    <name evidence="3" type="ORF">DFJ67_2504</name>
</gene>
<evidence type="ECO:0000313" key="4">
    <source>
        <dbReference type="Proteomes" id="UP000256913"/>
    </source>
</evidence>
<evidence type="ECO:0000256" key="1">
    <source>
        <dbReference type="SAM" id="MobiDB-lite"/>
    </source>
</evidence>
<keyword evidence="2" id="KW-0812">Transmembrane</keyword>
<proteinExistence type="predicted"/>
<dbReference type="Proteomes" id="UP000256913">
    <property type="component" value="Unassembled WGS sequence"/>
</dbReference>
<protein>
    <submittedName>
        <fullName evidence="3">Uncharacterized protein</fullName>
    </submittedName>
</protein>
<name>A0A3D9ZJ70_9ACTN</name>
<comment type="caution">
    <text evidence="3">The sequence shown here is derived from an EMBL/GenBank/DDBJ whole genome shotgun (WGS) entry which is preliminary data.</text>
</comment>
<accession>A0A3D9ZJ70</accession>
<feature type="transmembrane region" description="Helical" evidence="2">
    <location>
        <begin position="92"/>
        <end position="116"/>
    </location>
</feature>
<evidence type="ECO:0000313" key="3">
    <source>
        <dbReference type="EMBL" id="REF96522.1"/>
    </source>
</evidence>
<keyword evidence="4" id="KW-1185">Reference proteome</keyword>
<dbReference type="EMBL" id="QUMQ01000001">
    <property type="protein sequence ID" value="REF96522.1"/>
    <property type="molecule type" value="Genomic_DNA"/>
</dbReference>
<sequence length="124" mass="12572">MTVAQPAMPPAGAPRTPPSGLFPAARTRPTYREPHAVRGSAVAAGAGAGAVWLLAFGVVDSSVRGYAYWTLLAGAIAWLVSALLVRAGDRGVAVGVAAATGLGWSIAAVVVGVTWATHGNWPLW</sequence>
<dbReference type="AlphaFoldDB" id="A0A3D9ZJ70"/>
<organism evidence="3 4">
    <name type="scientific">Asanoa ferruginea</name>
    <dbReference type="NCBI Taxonomy" id="53367"/>
    <lineage>
        <taxon>Bacteria</taxon>
        <taxon>Bacillati</taxon>
        <taxon>Actinomycetota</taxon>
        <taxon>Actinomycetes</taxon>
        <taxon>Micromonosporales</taxon>
        <taxon>Micromonosporaceae</taxon>
        <taxon>Asanoa</taxon>
    </lineage>
</organism>
<feature type="transmembrane region" description="Helical" evidence="2">
    <location>
        <begin position="36"/>
        <end position="59"/>
    </location>
</feature>
<evidence type="ECO:0000256" key="2">
    <source>
        <dbReference type="SAM" id="Phobius"/>
    </source>
</evidence>
<feature type="transmembrane region" description="Helical" evidence="2">
    <location>
        <begin position="65"/>
        <end position="85"/>
    </location>
</feature>
<reference evidence="3 4" key="1">
    <citation type="submission" date="2018-08" db="EMBL/GenBank/DDBJ databases">
        <title>Sequencing the genomes of 1000 actinobacteria strains.</title>
        <authorList>
            <person name="Klenk H.-P."/>
        </authorList>
    </citation>
    <scope>NUCLEOTIDE SEQUENCE [LARGE SCALE GENOMIC DNA]</scope>
    <source>
        <strain evidence="3 4">DSM 44099</strain>
    </source>
</reference>